<evidence type="ECO:0000313" key="3">
    <source>
        <dbReference type="Proteomes" id="UP000186922"/>
    </source>
</evidence>
<feature type="transmembrane region" description="Helical" evidence="1">
    <location>
        <begin position="137"/>
        <end position="155"/>
    </location>
</feature>
<dbReference type="STRING" id="947166.A0A1D1V0H3"/>
<feature type="transmembrane region" description="Helical" evidence="1">
    <location>
        <begin position="72"/>
        <end position="91"/>
    </location>
</feature>
<dbReference type="EMBL" id="BDGG01000002">
    <property type="protein sequence ID" value="GAU91948.1"/>
    <property type="molecule type" value="Genomic_DNA"/>
</dbReference>
<dbReference type="PANTHER" id="PTHR20952">
    <property type="entry name" value="ADP-RIBOSYLATION-LIKE FACTOR 6-INTERACTING PROTEIN"/>
    <property type="match status" value="1"/>
</dbReference>
<proteinExistence type="predicted"/>
<dbReference type="GO" id="GO:0016020">
    <property type="term" value="C:membrane"/>
    <property type="evidence" value="ECO:0007669"/>
    <property type="project" value="TreeGrafter"/>
</dbReference>
<keyword evidence="1" id="KW-0472">Membrane</keyword>
<sequence>MATHAREDHEMADVYKENFDLENSRKGDLELTGLGSNVDAREERLRAFKVSMAGWRPLALPVAHFLQWDQPYNPAIIVGANTLFFLLIWYLNLSVLSTLAVLGTVITFADGVIPVLSTTILDTSHWSDAHERQYDALVARLYDFQSALGGLFAAMRRVKAALPRFFSIGLCGLFIAAAIVFDRINNFFLMYFLTTILLLSPGLQARGVWAAAHRQGHQLYTKISNRKSTKQQ</sequence>
<evidence type="ECO:0000313" key="2">
    <source>
        <dbReference type="EMBL" id="GAU91948.1"/>
    </source>
</evidence>
<organism evidence="2 3">
    <name type="scientific">Ramazzottius varieornatus</name>
    <name type="common">Water bear</name>
    <name type="synonym">Tardigrade</name>
    <dbReference type="NCBI Taxonomy" id="947166"/>
    <lineage>
        <taxon>Eukaryota</taxon>
        <taxon>Metazoa</taxon>
        <taxon>Ecdysozoa</taxon>
        <taxon>Tardigrada</taxon>
        <taxon>Eutardigrada</taxon>
        <taxon>Parachela</taxon>
        <taxon>Hypsibioidea</taxon>
        <taxon>Ramazzottiidae</taxon>
        <taxon>Ramazzottius</taxon>
    </lineage>
</organism>
<evidence type="ECO:0000256" key="1">
    <source>
        <dbReference type="SAM" id="Phobius"/>
    </source>
</evidence>
<feature type="transmembrane region" description="Helical" evidence="1">
    <location>
        <begin position="187"/>
        <end position="205"/>
    </location>
</feature>
<feature type="transmembrane region" description="Helical" evidence="1">
    <location>
        <begin position="98"/>
        <end position="117"/>
    </location>
</feature>
<dbReference type="AlphaFoldDB" id="A0A1D1V0H3"/>
<accession>A0A1D1V0H3</accession>
<reference evidence="2 3" key="1">
    <citation type="journal article" date="2016" name="Nat. Commun.">
        <title>Extremotolerant tardigrade genome and improved radiotolerance of human cultured cells by tardigrade-unique protein.</title>
        <authorList>
            <person name="Hashimoto T."/>
            <person name="Horikawa D.D."/>
            <person name="Saito Y."/>
            <person name="Kuwahara H."/>
            <person name="Kozuka-Hata H."/>
            <person name="Shin-I T."/>
            <person name="Minakuchi Y."/>
            <person name="Ohishi K."/>
            <person name="Motoyama A."/>
            <person name="Aizu T."/>
            <person name="Enomoto A."/>
            <person name="Kondo K."/>
            <person name="Tanaka S."/>
            <person name="Hara Y."/>
            <person name="Koshikawa S."/>
            <person name="Sagara H."/>
            <person name="Miura T."/>
            <person name="Yokobori S."/>
            <person name="Miyagawa K."/>
            <person name="Suzuki Y."/>
            <person name="Kubo T."/>
            <person name="Oyama M."/>
            <person name="Kohara Y."/>
            <person name="Fujiyama A."/>
            <person name="Arakawa K."/>
            <person name="Katayama T."/>
            <person name="Toyoda A."/>
            <person name="Kunieda T."/>
        </authorList>
    </citation>
    <scope>NUCLEOTIDE SEQUENCE [LARGE SCALE GENOMIC DNA]</scope>
    <source>
        <strain evidence="2 3">YOKOZUNA-1</strain>
    </source>
</reference>
<gene>
    <name evidence="2" type="primary">RvY_04104-1</name>
    <name evidence="2" type="synonym">RvY_04104.1</name>
    <name evidence="2" type="ORF">RvY_04104</name>
</gene>
<evidence type="ECO:0008006" key="4">
    <source>
        <dbReference type="Google" id="ProtNLM"/>
    </source>
</evidence>
<dbReference type="Proteomes" id="UP000186922">
    <property type="component" value="Unassembled WGS sequence"/>
</dbReference>
<keyword evidence="1" id="KW-1133">Transmembrane helix</keyword>
<keyword evidence="3" id="KW-1185">Reference proteome</keyword>
<dbReference type="InterPro" id="IPR052114">
    <property type="entry name" value="ER_autophagy_membrane_reg"/>
</dbReference>
<dbReference type="PANTHER" id="PTHR20952:SF0">
    <property type="entry name" value="ADP-RIBOSYLATION FACTOR-LIKE PROTEIN 6-INTERACTING PROTEIN 1"/>
    <property type="match status" value="1"/>
</dbReference>
<name>A0A1D1V0H3_RAMVA</name>
<protein>
    <recommendedName>
        <fullName evidence="4">ADP-ribosylation factor-like protein 6-interacting protein 1</fullName>
    </recommendedName>
</protein>
<feature type="transmembrane region" description="Helical" evidence="1">
    <location>
        <begin position="162"/>
        <end position="181"/>
    </location>
</feature>
<keyword evidence="1" id="KW-0812">Transmembrane</keyword>
<dbReference type="OrthoDB" id="6416122at2759"/>
<comment type="caution">
    <text evidence="2">The sequence shown here is derived from an EMBL/GenBank/DDBJ whole genome shotgun (WGS) entry which is preliminary data.</text>
</comment>